<gene>
    <name evidence="1" type="primary">spoIIR</name>
    <name evidence="1" type="ORF">IAA63_13445</name>
</gene>
<reference evidence="1" key="1">
    <citation type="submission" date="2020-10" db="EMBL/GenBank/DDBJ databases">
        <authorList>
            <person name="Gilroy R."/>
        </authorList>
    </citation>
    <scope>NUCLEOTIDE SEQUENCE</scope>
    <source>
        <strain evidence="1">ChiBcec2-4451</strain>
    </source>
</reference>
<dbReference type="EMBL" id="DVON01000283">
    <property type="protein sequence ID" value="HIV14124.1"/>
    <property type="molecule type" value="Genomic_DNA"/>
</dbReference>
<dbReference type="InterPro" id="IPR014202">
    <property type="entry name" value="Spore_II_R"/>
</dbReference>
<reference evidence="1" key="2">
    <citation type="journal article" date="2021" name="PeerJ">
        <title>Extensive microbial diversity within the chicken gut microbiome revealed by metagenomics and culture.</title>
        <authorList>
            <person name="Gilroy R."/>
            <person name="Ravi A."/>
            <person name="Getino M."/>
            <person name="Pursley I."/>
            <person name="Horton D.L."/>
            <person name="Alikhan N.F."/>
            <person name="Baker D."/>
            <person name="Gharbi K."/>
            <person name="Hall N."/>
            <person name="Watson M."/>
            <person name="Adriaenssens E.M."/>
            <person name="Foster-Nyarko E."/>
            <person name="Jarju S."/>
            <person name="Secka A."/>
            <person name="Antonio M."/>
            <person name="Oren A."/>
            <person name="Chaudhuri R.R."/>
            <person name="La Ragione R."/>
            <person name="Hildebrand F."/>
            <person name="Pallen M.J."/>
        </authorList>
    </citation>
    <scope>NUCLEOTIDE SEQUENCE</scope>
    <source>
        <strain evidence="1">ChiBcec2-4451</strain>
    </source>
</reference>
<sequence length="208" mass="23741">MRRRIRQARWTVPLLAGLFGAFMAGAGPSGREQALQREISGQVLRLHVIANSDSQGDQEQKIRVRDGVLETLEPLLSGAESAGESRRLTEEHLEQVEAAARQVLEEEGSDRTVRAELSREWFPERTYEEYTLPEGEYEALRVEIGEGGGHNWWCILYPGLCFTGAVRLAEEDGKAFEGVLTEEAYDFIRHPARTRIRFRWFPFSLEDF</sequence>
<name>A0A9D1NY40_9FIRM</name>
<dbReference type="Pfam" id="PF09551">
    <property type="entry name" value="Spore_II_R"/>
    <property type="match status" value="1"/>
</dbReference>
<protein>
    <submittedName>
        <fullName evidence="1">Stage II sporulation protein R</fullName>
    </submittedName>
</protein>
<dbReference type="AlphaFoldDB" id="A0A9D1NY40"/>
<evidence type="ECO:0000313" key="2">
    <source>
        <dbReference type="Proteomes" id="UP000886723"/>
    </source>
</evidence>
<proteinExistence type="predicted"/>
<organism evidence="1 2">
    <name type="scientific">Candidatus Pullilachnospira stercoravium</name>
    <dbReference type="NCBI Taxonomy" id="2840913"/>
    <lineage>
        <taxon>Bacteria</taxon>
        <taxon>Bacillati</taxon>
        <taxon>Bacillota</taxon>
        <taxon>Clostridia</taxon>
        <taxon>Lachnospirales</taxon>
        <taxon>Lachnospiraceae</taxon>
        <taxon>Lachnospiraceae incertae sedis</taxon>
        <taxon>Candidatus Pullilachnospira</taxon>
    </lineage>
</organism>
<dbReference type="Proteomes" id="UP000886723">
    <property type="component" value="Unassembled WGS sequence"/>
</dbReference>
<evidence type="ECO:0000313" key="1">
    <source>
        <dbReference type="EMBL" id="HIV14124.1"/>
    </source>
</evidence>
<comment type="caution">
    <text evidence="1">The sequence shown here is derived from an EMBL/GenBank/DDBJ whole genome shotgun (WGS) entry which is preliminary data.</text>
</comment>
<dbReference type="NCBIfam" id="TIGR02837">
    <property type="entry name" value="spore_II_R"/>
    <property type="match status" value="1"/>
</dbReference>
<accession>A0A9D1NY40</accession>